<dbReference type="Proteomes" id="UP001234989">
    <property type="component" value="Chromosome 11"/>
</dbReference>
<proteinExistence type="predicted"/>
<dbReference type="AlphaFoldDB" id="A0AAF0UY36"/>
<dbReference type="PROSITE" id="PS50994">
    <property type="entry name" value="INTEGRASE"/>
    <property type="match status" value="1"/>
</dbReference>
<dbReference type="GO" id="GO:0003676">
    <property type="term" value="F:nucleic acid binding"/>
    <property type="evidence" value="ECO:0007669"/>
    <property type="project" value="InterPro"/>
</dbReference>
<dbReference type="Gene3D" id="3.30.420.10">
    <property type="entry name" value="Ribonuclease H-like superfamily/Ribonuclease H"/>
    <property type="match status" value="1"/>
</dbReference>
<name>A0AAF0UY36_SOLVR</name>
<accession>A0AAF0UY36</accession>
<dbReference type="GO" id="GO:0015074">
    <property type="term" value="P:DNA integration"/>
    <property type="evidence" value="ECO:0007669"/>
    <property type="project" value="InterPro"/>
</dbReference>
<gene>
    <name evidence="2" type="ORF">MTR67_048247</name>
</gene>
<dbReference type="SUPFAM" id="SSF53098">
    <property type="entry name" value="Ribonuclease H-like"/>
    <property type="match status" value="1"/>
</dbReference>
<dbReference type="InterPro" id="IPR056924">
    <property type="entry name" value="SH3_Tf2-1"/>
</dbReference>
<dbReference type="InterPro" id="IPR012337">
    <property type="entry name" value="RNaseH-like_sf"/>
</dbReference>
<evidence type="ECO:0000313" key="2">
    <source>
        <dbReference type="EMBL" id="WMV54862.1"/>
    </source>
</evidence>
<dbReference type="PANTHER" id="PTHR45835:SF91">
    <property type="entry name" value="RETROTRANSPOSON, TY3-GYPSY SUBCLASS-LIKE PROTEIN"/>
    <property type="match status" value="1"/>
</dbReference>
<dbReference type="InterPro" id="IPR036397">
    <property type="entry name" value="RNaseH_sf"/>
</dbReference>
<evidence type="ECO:0000259" key="1">
    <source>
        <dbReference type="PROSITE" id="PS50994"/>
    </source>
</evidence>
<dbReference type="InterPro" id="IPR001584">
    <property type="entry name" value="Integrase_cat-core"/>
</dbReference>
<feature type="domain" description="Integrase catalytic" evidence="1">
    <location>
        <begin position="1"/>
        <end position="124"/>
    </location>
</feature>
<evidence type="ECO:0000313" key="3">
    <source>
        <dbReference type="Proteomes" id="UP001234989"/>
    </source>
</evidence>
<dbReference type="EMBL" id="CP133622">
    <property type="protein sequence ID" value="WMV54862.1"/>
    <property type="molecule type" value="Genomic_DNA"/>
</dbReference>
<organism evidence="2 3">
    <name type="scientific">Solanum verrucosum</name>
    <dbReference type="NCBI Taxonomy" id="315347"/>
    <lineage>
        <taxon>Eukaryota</taxon>
        <taxon>Viridiplantae</taxon>
        <taxon>Streptophyta</taxon>
        <taxon>Embryophyta</taxon>
        <taxon>Tracheophyta</taxon>
        <taxon>Spermatophyta</taxon>
        <taxon>Magnoliopsida</taxon>
        <taxon>eudicotyledons</taxon>
        <taxon>Gunneridae</taxon>
        <taxon>Pentapetalae</taxon>
        <taxon>asterids</taxon>
        <taxon>lamiids</taxon>
        <taxon>Solanales</taxon>
        <taxon>Solanaceae</taxon>
        <taxon>Solanoideae</taxon>
        <taxon>Solaneae</taxon>
        <taxon>Solanum</taxon>
    </lineage>
</organism>
<sequence length="288" mass="33791">MFQIRNLSLFLLIDYAKLYIKEIVKLHGVPLSIFLDRRTEFTSHFWKSFQKGLGTKVKLSTTFHPQTDGQAECTIQIIEDMLRACVIDFKGNWDDHLPLIEFAYNNSYHSSISMAPFEALYGRRCRSSVGWFEVGEIAPIGPELVYEAIEKVRLIRERLRTAQSWQKSYADVRRRDLEFEVNDWVYLKILPMKGDMWFGKREKLSPRYAGPYQIFRRVGKVAYDLDLPNELAPIHPILDRQVKRLRNKEIASIKVLWRNNLVKGATWEAEADMKSRYPHFFPSTPIQA</sequence>
<reference evidence="2" key="1">
    <citation type="submission" date="2023-08" db="EMBL/GenBank/DDBJ databases">
        <title>A de novo genome assembly of Solanum verrucosum Schlechtendal, a Mexican diploid species geographically isolated from the other diploid A-genome species in potato relatives.</title>
        <authorList>
            <person name="Hosaka K."/>
        </authorList>
    </citation>
    <scope>NUCLEOTIDE SEQUENCE</scope>
    <source>
        <tissue evidence="2">Young leaves</tissue>
    </source>
</reference>
<dbReference type="PANTHER" id="PTHR45835">
    <property type="entry name" value="YALI0A06105P"/>
    <property type="match status" value="1"/>
</dbReference>
<dbReference type="Pfam" id="PF24626">
    <property type="entry name" value="SH3_Tf2-1"/>
    <property type="match status" value="1"/>
</dbReference>
<keyword evidence="3" id="KW-1185">Reference proteome</keyword>
<protein>
    <recommendedName>
        <fullName evidence="1">Integrase catalytic domain-containing protein</fullName>
    </recommendedName>
</protein>